<evidence type="ECO:0000313" key="3">
    <source>
        <dbReference type="EMBL" id="QEA37964.1"/>
    </source>
</evidence>
<feature type="transmembrane region" description="Helical" evidence="2">
    <location>
        <begin position="21"/>
        <end position="45"/>
    </location>
</feature>
<keyword evidence="2" id="KW-0812">Transmembrane</keyword>
<dbReference type="InterPro" id="IPR007813">
    <property type="entry name" value="PilN"/>
</dbReference>
<organism evidence="3 4">
    <name type="scientific">Pistricoccus aurantiacus</name>
    <dbReference type="NCBI Taxonomy" id="1883414"/>
    <lineage>
        <taxon>Bacteria</taxon>
        <taxon>Pseudomonadati</taxon>
        <taxon>Pseudomonadota</taxon>
        <taxon>Gammaproteobacteria</taxon>
        <taxon>Oceanospirillales</taxon>
        <taxon>Halomonadaceae</taxon>
        <taxon>Pistricoccus</taxon>
    </lineage>
</organism>
<dbReference type="PANTHER" id="PTHR40278">
    <property type="entry name" value="DNA UTILIZATION PROTEIN HOFN"/>
    <property type="match status" value="1"/>
</dbReference>
<keyword evidence="4" id="KW-1185">Reference proteome</keyword>
<accession>A0A5B8SP40</accession>
<name>A0A5B8SP40_9GAMM</name>
<dbReference type="KEGG" id="paur:FGL86_02020"/>
<dbReference type="EMBL" id="CP042382">
    <property type="protein sequence ID" value="QEA37964.1"/>
    <property type="molecule type" value="Genomic_DNA"/>
</dbReference>
<keyword evidence="1" id="KW-0175">Coiled coil</keyword>
<evidence type="ECO:0000256" key="2">
    <source>
        <dbReference type="SAM" id="Phobius"/>
    </source>
</evidence>
<evidence type="ECO:0000256" key="1">
    <source>
        <dbReference type="SAM" id="Coils"/>
    </source>
</evidence>
<dbReference type="AlphaFoldDB" id="A0A5B8SP40"/>
<dbReference type="GO" id="GO:0043683">
    <property type="term" value="P:type IV pilus assembly"/>
    <property type="evidence" value="ECO:0007669"/>
    <property type="project" value="TreeGrafter"/>
</dbReference>
<keyword evidence="2" id="KW-0472">Membrane</keyword>
<keyword evidence="2" id="KW-1133">Transmembrane helix</keyword>
<dbReference type="InterPro" id="IPR052534">
    <property type="entry name" value="Extracell_DNA_Util/SecSys_Comp"/>
</dbReference>
<dbReference type="RefSeq" id="WP_147183036.1">
    <property type="nucleotide sequence ID" value="NZ_CP042382.1"/>
</dbReference>
<dbReference type="GO" id="GO:0043107">
    <property type="term" value="P:type IV pilus-dependent motility"/>
    <property type="evidence" value="ECO:0007669"/>
    <property type="project" value="TreeGrafter"/>
</dbReference>
<feature type="coiled-coil region" evidence="1">
    <location>
        <begin position="58"/>
        <end position="92"/>
    </location>
</feature>
<gene>
    <name evidence="3" type="ORF">FGL86_02020</name>
</gene>
<dbReference type="OrthoDB" id="5296173at2"/>
<dbReference type="Pfam" id="PF05137">
    <property type="entry name" value="PilN"/>
    <property type="match status" value="1"/>
</dbReference>
<dbReference type="PANTHER" id="PTHR40278:SF2">
    <property type="entry name" value="TYPE IV PILUS INNER MEMBRANE COMPONENT PILN"/>
    <property type="match status" value="1"/>
</dbReference>
<protein>
    <submittedName>
        <fullName evidence="3">Fimbrial assembly protein</fullName>
    </submittedName>
</protein>
<sequence>MSIEINLLPWREAARARRGKHFCYALGLMALLGLGGGFLMSLYYAEGLDGQQQRNDYLQRQSRLLDQEIGQVREYEKKREQMLEQIEVFTALQFARPQTVQVLNQLTTSLQEGVHYTRLERQQDTLRLEGLAEINRQVSDQLRSLEATSALEIPVLSEVESTAEGYRRFALSVAQHEAMGETP</sequence>
<dbReference type="Proteomes" id="UP000321272">
    <property type="component" value="Chromosome"/>
</dbReference>
<evidence type="ECO:0000313" key="4">
    <source>
        <dbReference type="Proteomes" id="UP000321272"/>
    </source>
</evidence>
<proteinExistence type="predicted"/>
<reference evidence="3 4" key="1">
    <citation type="submission" date="2019-06" db="EMBL/GenBank/DDBJ databases">
        <title>Genome analyses of bacteria isolated from kimchi.</title>
        <authorList>
            <person name="Lee S."/>
            <person name="Ahn S."/>
            <person name="Roh S."/>
        </authorList>
    </citation>
    <scope>NUCLEOTIDE SEQUENCE [LARGE SCALE GENOMIC DNA]</scope>
    <source>
        <strain evidence="3 4">CBA4606</strain>
    </source>
</reference>